<evidence type="ECO:0000313" key="1">
    <source>
        <dbReference type="EMBL" id="PJJ28746.1"/>
    </source>
</evidence>
<evidence type="ECO:0000313" key="2">
    <source>
        <dbReference type="Proteomes" id="UP000231092"/>
    </source>
</evidence>
<protein>
    <submittedName>
        <fullName evidence="1">Uncharacterized protein</fullName>
    </submittedName>
</protein>
<name>A0A2M8Z5M2_9FIRM</name>
<dbReference type="Proteomes" id="UP000231092">
    <property type="component" value="Unassembled WGS sequence"/>
</dbReference>
<proteinExistence type="predicted"/>
<dbReference type="AlphaFoldDB" id="A0A2M8Z5M2"/>
<reference evidence="1 2" key="1">
    <citation type="submission" date="2017-11" db="EMBL/GenBank/DDBJ databases">
        <title>Understudied soil microbes with underappreciated capabilities: Untangling the Clostridium saccharolyticum group.</title>
        <authorList>
            <person name="Leschine S."/>
        </authorList>
    </citation>
    <scope>NUCLEOTIDE SEQUENCE [LARGE SCALE GENOMIC DNA]</scope>
    <source>
        <strain evidence="1 2">18A</strain>
    </source>
</reference>
<gene>
    <name evidence="1" type="ORF">H171_2267</name>
</gene>
<sequence>MSDRWKRVSKRHRKLWILLREKLINHENNEKDPEDKEVYHFLLTEMAQMEAKRNGRRLIQEKRR</sequence>
<accession>A0A2M8Z5M2</accession>
<organism evidence="1 2">
    <name type="scientific">[Clostridium] celerecrescens 18A</name>
    <dbReference type="NCBI Taxonomy" id="1286362"/>
    <lineage>
        <taxon>Bacteria</taxon>
        <taxon>Bacillati</taxon>
        <taxon>Bacillota</taxon>
        <taxon>Clostridia</taxon>
        <taxon>Lachnospirales</taxon>
        <taxon>Lachnospiraceae</taxon>
        <taxon>Lacrimispora</taxon>
    </lineage>
</organism>
<dbReference type="EMBL" id="PGET01000001">
    <property type="protein sequence ID" value="PJJ28746.1"/>
    <property type="molecule type" value="Genomic_DNA"/>
</dbReference>
<comment type="caution">
    <text evidence="1">The sequence shown here is derived from an EMBL/GenBank/DDBJ whole genome shotgun (WGS) entry which is preliminary data.</text>
</comment>